<evidence type="ECO:0000313" key="1">
    <source>
        <dbReference type="EMBL" id="CAE2293909.1"/>
    </source>
</evidence>
<protein>
    <submittedName>
        <fullName evidence="1">Uncharacterized protein</fullName>
    </submittedName>
</protein>
<reference evidence="1" key="1">
    <citation type="submission" date="2021-01" db="EMBL/GenBank/DDBJ databases">
        <authorList>
            <person name="Corre E."/>
            <person name="Pelletier E."/>
            <person name="Niang G."/>
            <person name="Scheremetjew M."/>
            <person name="Finn R."/>
            <person name="Kale V."/>
            <person name="Holt S."/>
            <person name="Cochrane G."/>
            <person name="Meng A."/>
            <person name="Brown T."/>
            <person name="Cohen L."/>
        </authorList>
    </citation>
    <scope>NUCLEOTIDE SEQUENCE</scope>
    <source>
        <strain evidence="1">SoJaBio B1-5/56/2</strain>
    </source>
</reference>
<organism evidence="1">
    <name type="scientific">Paramoeba aestuarina</name>
    <dbReference type="NCBI Taxonomy" id="180227"/>
    <lineage>
        <taxon>Eukaryota</taxon>
        <taxon>Amoebozoa</taxon>
        <taxon>Discosea</taxon>
        <taxon>Flabellinia</taxon>
        <taxon>Dactylopodida</taxon>
        <taxon>Paramoebidae</taxon>
        <taxon>Paramoeba</taxon>
    </lineage>
</organism>
<dbReference type="EMBL" id="HBKR01009621">
    <property type="protein sequence ID" value="CAE2293909.1"/>
    <property type="molecule type" value="Transcribed_RNA"/>
</dbReference>
<accession>A0A7S4KG94</accession>
<gene>
    <name evidence="1" type="ORF">NAES01612_LOCUS6399</name>
</gene>
<proteinExistence type="predicted"/>
<dbReference type="AlphaFoldDB" id="A0A7S4KG94"/>
<sequence>MSRLSKEFNDKAKAFFEKNYELRDKLQSCIEENVNSDVNVRCKTYKQDYLFALAQAYCLPEYESGVKCQKAAGNEWASACFNENTIFGQCLEVTLKKLYRYGLENNVKNPNAPANQRKKEG</sequence>
<name>A0A7S4KG94_9EUKA</name>